<feature type="domain" description="Gamma-glutamylcyclotransferase AIG2-like" evidence="4">
    <location>
        <begin position="4"/>
        <end position="116"/>
    </location>
</feature>
<keyword evidence="5" id="KW-0808">Transferase</keyword>
<name>A0A4R1KDA4_9BACT</name>
<dbReference type="OrthoDB" id="8538589at2"/>
<dbReference type="PANTHER" id="PTHR12510">
    <property type="entry name" value="TROPONIN C-AKIN-1 PROTEIN"/>
    <property type="match status" value="1"/>
</dbReference>
<dbReference type="Proteomes" id="UP000294614">
    <property type="component" value="Unassembled WGS sequence"/>
</dbReference>
<dbReference type="InterPro" id="IPR013024">
    <property type="entry name" value="GGCT-like"/>
</dbReference>
<organism evidence="5 6">
    <name type="scientific">Seleniivibrio woodruffii</name>
    <dbReference type="NCBI Taxonomy" id="1078050"/>
    <lineage>
        <taxon>Bacteria</taxon>
        <taxon>Pseudomonadati</taxon>
        <taxon>Deferribacterota</taxon>
        <taxon>Deferribacteres</taxon>
        <taxon>Deferribacterales</taxon>
        <taxon>Geovibrionaceae</taxon>
        <taxon>Seleniivibrio</taxon>
    </lineage>
</organism>
<dbReference type="GO" id="GO:0016740">
    <property type="term" value="F:transferase activity"/>
    <property type="evidence" value="ECO:0007669"/>
    <property type="project" value="UniProtKB-KW"/>
</dbReference>
<dbReference type="PANTHER" id="PTHR12510:SF4">
    <property type="entry name" value="GAMMA-GLUTAMYLAMINECYCLOTRANSFERASE"/>
    <property type="match status" value="1"/>
</dbReference>
<dbReference type="RefSeq" id="WP_132872675.1">
    <property type="nucleotide sequence ID" value="NZ_JAJUHT010000004.1"/>
</dbReference>
<dbReference type="SUPFAM" id="SSF110857">
    <property type="entry name" value="Gamma-glutamyl cyclotransferase-like"/>
    <property type="match status" value="1"/>
</dbReference>
<feature type="active site" description="Proton acceptor" evidence="2">
    <location>
        <position position="75"/>
    </location>
</feature>
<evidence type="ECO:0000256" key="2">
    <source>
        <dbReference type="PIRSR" id="PIRSR639126-1"/>
    </source>
</evidence>
<protein>
    <recommendedName>
        <fullName evidence="3">Gamma-glutamylcyclotransferase family protein</fullName>
    </recommendedName>
</protein>
<evidence type="ECO:0000313" key="6">
    <source>
        <dbReference type="Proteomes" id="UP000294614"/>
    </source>
</evidence>
<evidence type="ECO:0000313" key="5">
    <source>
        <dbReference type="EMBL" id="TCK62542.1"/>
    </source>
</evidence>
<dbReference type="InterPro" id="IPR036568">
    <property type="entry name" value="GGCT-like_sf"/>
</dbReference>
<comment type="similarity">
    <text evidence="1 3">Belongs to the gamma-glutamylcyclotransferase family.</text>
</comment>
<dbReference type="InterPro" id="IPR009288">
    <property type="entry name" value="AIG2-like_dom"/>
</dbReference>
<keyword evidence="6" id="KW-1185">Reference proteome</keyword>
<proteinExistence type="inferred from homology"/>
<dbReference type="Pfam" id="PF06094">
    <property type="entry name" value="GGACT"/>
    <property type="match status" value="1"/>
</dbReference>
<reference evidence="5 6" key="1">
    <citation type="submission" date="2019-03" db="EMBL/GenBank/DDBJ databases">
        <title>Genomic Encyclopedia of Type Strains, Phase IV (KMG-IV): sequencing the most valuable type-strain genomes for metagenomic binning, comparative biology and taxonomic classification.</title>
        <authorList>
            <person name="Goeker M."/>
        </authorList>
    </citation>
    <scope>NUCLEOTIDE SEQUENCE [LARGE SCALE GENOMIC DNA]</scope>
    <source>
        <strain evidence="5 6">DSM 24984</strain>
    </source>
</reference>
<gene>
    <name evidence="5" type="ORF">C8D98_1071</name>
</gene>
<accession>A0A4R1KDA4</accession>
<dbReference type="CDD" id="cd06661">
    <property type="entry name" value="GGCT_like"/>
    <property type="match status" value="1"/>
</dbReference>
<evidence type="ECO:0000256" key="1">
    <source>
        <dbReference type="ARBA" id="ARBA00008861"/>
    </source>
</evidence>
<dbReference type="Gene3D" id="3.10.490.10">
    <property type="entry name" value="Gamma-glutamyl cyclotransferase-like"/>
    <property type="match status" value="1"/>
</dbReference>
<sequence length="124" mass="14261">MKKIFVYGSLMSGLDTDGNMNGAKLVHADCRTLHKYAMYIYEDYPFIFEGRSNYQIKGELYEVPADVLKHLDAYEGDFYFRKLAEIECGEETVSAFVYFGRGHFFGMKEVKGGDYRAFRGKDGN</sequence>
<dbReference type="GO" id="GO:0061929">
    <property type="term" value="F:gamma-glutamylaminecyclotransferase activity"/>
    <property type="evidence" value="ECO:0007669"/>
    <property type="project" value="InterPro"/>
</dbReference>
<evidence type="ECO:0000256" key="3">
    <source>
        <dbReference type="RuleBase" id="RU367036"/>
    </source>
</evidence>
<dbReference type="AlphaFoldDB" id="A0A4R1KDA4"/>
<dbReference type="GO" id="GO:0005829">
    <property type="term" value="C:cytosol"/>
    <property type="evidence" value="ECO:0007669"/>
    <property type="project" value="TreeGrafter"/>
</dbReference>
<evidence type="ECO:0000259" key="4">
    <source>
        <dbReference type="Pfam" id="PF06094"/>
    </source>
</evidence>
<dbReference type="EMBL" id="SMGG01000003">
    <property type="protein sequence ID" value="TCK62542.1"/>
    <property type="molecule type" value="Genomic_DNA"/>
</dbReference>
<dbReference type="InterPro" id="IPR039126">
    <property type="entry name" value="GGACT"/>
</dbReference>
<comment type="caution">
    <text evidence="5">The sequence shown here is derived from an EMBL/GenBank/DDBJ whole genome shotgun (WGS) entry which is preliminary data.</text>
</comment>